<accession>E3MP09</accession>
<dbReference type="Proteomes" id="UP000008281">
    <property type="component" value="Unassembled WGS sequence"/>
</dbReference>
<dbReference type="HOGENOM" id="CLU_013996_0_0_1"/>
<reference evidence="1" key="1">
    <citation type="submission" date="2007-07" db="EMBL/GenBank/DDBJ databases">
        <title>PCAP assembly of the Caenorhabditis remanei genome.</title>
        <authorList>
            <consortium name="The Caenorhabditis remanei Sequencing Consortium"/>
            <person name="Wilson R.K."/>
        </authorList>
    </citation>
    <scope>NUCLEOTIDE SEQUENCE [LARGE SCALE GENOMIC DNA]</scope>
    <source>
        <strain evidence="1">PB4641</strain>
    </source>
</reference>
<name>E3MP09_CAERE</name>
<organism evidence="2">
    <name type="scientific">Caenorhabditis remanei</name>
    <name type="common">Caenorhabditis vulgaris</name>
    <dbReference type="NCBI Taxonomy" id="31234"/>
    <lineage>
        <taxon>Eukaryota</taxon>
        <taxon>Metazoa</taxon>
        <taxon>Ecdysozoa</taxon>
        <taxon>Nematoda</taxon>
        <taxon>Chromadorea</taxon>
        <taxon>Rhabditida</taxon>
        <taxon>Rhabditina</taxon>
        <taxon>Rhabditomorpha</taxon>
        <taxon>Rhabditoidea</taxon>
        <taxon>Rhabditidae</taxon>
        <taxon>Peloderinae</taxon>
        <taxon>Caenorhabditis</taxon>
    </lineage>
</organism>
<proteinExistence type="predicted"/>
<gene>
    <name evidence="1" type="ORF">CRE_06824</name>
</gene>
<sequence>MSRNDPYRKKTKREEELDLDFLPDTGLNTPEGHLFYHANILNLTKDQYERAEAHGINLRSEKKFSLEETVRIFANWRKYSEEYGLETNKAQRYIMANKRDNEKFVWHRDRNHFWPKLCDGLPHRSGYAITKRAKNVLTDSFLETLDWDQLEEQVREKFHTPEKLDDEKLKKWRKFVNDEQKSVDVARIMDTTASKAATTMWRLRTFEKRDDPTMIHQIYESATSSGLNPDKIREHVVNNNKTELDNLRQNVKIKDLSYHLHISDIRCIQLLKIALKTILDKFRESKKGGATDDVAWSDAMREVSEKPELNKNQIYKAVEILCQNVSNEDTTITLARRTEIGEKMKAEGITGFFCTQPELKHLVDTVCFKHMWRFEPFFSVNHTFVYRIDGKLYKNLIRAFRVKDKLHFLLWGYKRREVWNMLPVAEDQNRYQAVHEFELANPFVSKMTLKFLKYPQVAEWIMEDRSPKHKHEAVFESFVLYTLTKYSGDFKFPEKLSHLFPKKSSNVVQTILEETMDPENAEYVSMKRAKSHVEEASGKKIRVEIKNKDIMMKQVDSRDSEDEIISI</sequence>
<dbReference type="STRING" id="31234.E3MP09"/>
<dbReference type="eggNOG" id="KOG4253">
    <property type="taxonomic scope" value="Eukaryota"/>
</dbReference>
<dbReference type="EMBL" id="DS268461">
    <property type="protein sequence ID" value="EFP06222.1"/>
    <property type="molecule type" value="Genomic_DNA"/>
</dbReference>
<dbReference type="OrthoDB" id="5872911at2759"/>
<dbReference type="AlphaFoldDB" id="E3MP09"/>
<keyword evidence="2" id="KW-1185">Reference proteome</keyword>
<evidence type="ECO:0000313" key="1">
    <source>
        <dbReference type="EMBL" id="EFP06222.1"/>
    </source>
</evidence>
<protein>
    <submittedName>
        <fullName evidence="1">Uncharacterized protein</fullName>
    </submittedName>
</protein>
<dbReference type="InParanoid" id="E3MP09"/>
<evidence type="ECO:0000313" key="2">
    <source>
        <dbReference type="Proteomes" id="UP000008281"/>
    </source>
</evidence>